<dbReference type="AlphaFoldDB" id="U9TY20"/>
<dbReference type="HOGENOM" id="CLU_2886910_0_0_1"/>
<organism evidence="1">
    <name type="scientific">Rhizophagus irregularis (strain DAOM 181602 / DAOM 197198 / MUCL 43194)</name>
    <name type="common">Arbuscular mycorrhizal fungus</name>
    <name type="synonym">Glomus intraradices</name>
    <dbReference type="NCBI Taxonomy" id="747089"/>
    <lineage>
        <taxon>Eukaryota</taxon>
        <taxon>Fungi</taxon>
        <taxon>Fungi incertae sedis</taxon>
        <taxon>Mucoromycota</taxon>
        <taxon>Glomeromycotina</taxon>
        <taxon>Glomeromycetes</taxon>
        <taxon>Glomerales</taxon>
        <taxon>Glomeraceae</taxon>
        <taxon>Rhizophagus</taxon>
    </lineage>
</organism>
<accession>U9TY20</accession>
<sequence>MGWKKLNIEDVIISNVKNTDHALNYRSDYSTYFGRDIITSYSSSDQFTDYDSIRCKKENDKRF</sequence>
<proteinExistence type="predicted"/>
<dbReference type="EMBL" id="KI285044">
    <property type="protein sequence ID" value="ESA12332.1"/>
    <property type="molecule type" value="Genomic_DNA"/>
</dbReference>
<evidence type="ECO:0000313" key="1">
    <source>
        <dbReference type="EMBL" id="ESA12332.1"/>
    </source>
</evidence>
<name>U9TY20_RHIID</name>
<reference evidence="1" key="1">
    <citation type="submission" date="2013-07" db="EMBL/GenBank/DDBJ databases">
        <title>The genome of an arbuscular mycorrhizal fungus provides insights into the evolution of the oldest plant symbiosis.</title>
        <authorList>
            <consortium name="DOE Joint Genome Institute"/>
            <person name="Tisserant E."/>
            <person name="Malbreil M."/>
            <person name="Kuo A."/>
            <person name="Kohler A."/>
            <person name="Symeonidi A."/>
            <person name="Balestrini R."/>
            <person name="Charron P."/>
            <person name="Duensing N."/>
            <person name="Frei-dit-Frey N."/>
            <person name="Gianinazzi-Pearson V."/>
            <person name="Gilbert B."/>
            <person name="Handa Y."/>
            <person name="Hijri M."/>
            <person name="Kaul R."/>
            <person name="Kawaguchi M."/>
            <person name="Krajinski F."/>
            <person name="Lammers P."/>
            <person name="Lapierre D."/>
            <person name="Masclaux F.G."/>
            <person name="Murat C."/>
            <person name="Morin E."/>
            <person name="Ndikumana S."/>
            <person name="Pagni M."/>
            <person name="Petitpierre D."/>
            <person name="Requena N."/>
            <person name="Rosikiewicz P."/>
            <person name="Riley R."/>
            <person name="Saito K."/>
            <person name="San Clemente H."/>
            <person name="Shapiro H."/>
            <person name="van Tuinen D."/>
            <person name="Becard G."/>
            <person name="Bonfante P."/>
            <person name="Paszkowski U."/>
            <person name="Shachar-Hill Y."/>
            <person name="Young J.P."/>
            <person name="Sanders I.R."/>
            <person name="Henrissat B."/>
            <person name="Rensing S.A."/>
            <person name="Grigoriev I.V."/>
            <person name="Corradi N."/>
            <person name="Roux C."/>
            <person name="Martin F."/>
        </authorList>
    </citation>
    <scope>NUCLEOTIDE SEQUENCE</scope>
    <source>
        <strain evidence="1">DAOM 197198</strain>
    </source>
</reference>
<protein>
    <submittedName>
        <fullName evidence="1">Uncharacterized protein</fullName>
    </submittedName>
</protein>
<gene>
    <name evidence="1" type="ORF">GLOINDRAFT_27265</name>
</gene>